<dbReference type="GO" id="GO:0030170">
    <property type="term" value="F:pyridoxal phosphate binding"/>
    <property type="evidence" value="ECO:0007669"/>
    <property type="project" value="InterPro"/>
</dbReference>
<dbReference type="Gene3D" id="3.90.1150.10">
    <property type="entry name" value="Aspartate Aminotransferase, domain 1"/>
    <property type="match status" value="1"/>
</dbReference>
<dbReference type="InterPro" id="IPR015424">
    <property type="entry name" value="PyrdxlP-dep_Trfase"/>
</dbReference>
<keyword evidence="1" id="KW-0032">Aminotransferase</keyword>
<dbReference type="InterPro" id="IPR004838">
    <property type="entry name" value="NHTrfase_class1_PyrdxlP-BS"/>
</dbReference>
<dbReference type="Proteomes" id="UP000662904">
    <property type="component" value="Chromosome"/>
</dbReference>
<dbReference type="EMBL" id="CP059066">
    <property type="protein sequence ID" value="QSQ09009.1"/>
    <property type="molecule type" value="Genomic_DNA"/>
</dbReference>
<dbReference type="PANTHER" id="PTHR43510">
    <property type="entry name" value="AMINOTRANSFERASE FUNCTION, HYPOTHETICAL (EUROFUNG)"/>
    <property type="match status" value="1"/>
</dbReference>
<name>A0A8A0RNB4_9FIRM</name>
<comment type="similarity">
    <text evidence="1">Belongs to the class-I pyridoxal-phosphate-dependent aminotransferase family.</text>
</comment>
<dbReference type="RefSeq" id="WP_206709203.1">
    <property type="nucleotide sequence ID" value="NZ_CP059066.1"/>
</dbReference>
<dbReference type="PROSITE" id="PS00105">
    <property type="entry name" value="AA_TRANSFER_CLASS_1"/>
    <property type="match status" value="1"/>
</dbReference>
<dbReference type="InterPro" id="IPR015421">
    <property type="entry name" value="PyrdxlP-dep_Trfase_major"/>
</dbReference>
<keyword evidence="1" id="KW-0808">Transferase</keyword>
<dbReference type="EC" id="2.6.1.-" evidence="1"/>
<dbReference type="CDD" id="cd00609">
    <property type="entry name" value="AAT_like"/>
    <property type="match status" value="1"/>
</dbReference>
<organism evidence="3 4">
    <name type="scientific">Koleobacter methoxysyntrophicus</name>
    <dbReference type="NCBI Taxonomy" id="2751313"/>
    <lineage>
        <taxon>Bacteria</taxon>
        <taxon>Bacillati</taxon>
        <taxon>Bacillota</taxon>
        <taxon>Clostridia</taxon>
        <taxon>Koleobacterales</taxon>
        <taxon>Koleobacteraceae</taxon>
        <taxon>Koleobacter</taxon>
    </lineage>
</organism>
<evidence type="ECO:0000256" key="1">
    <source>
        <dbReference type="RuleBase" id="RU000481"/>
    </source>
</evidence>
<dbReference type="InterPro" id="IPR015422">
    <property type="entry name" value="PyrdxlP-dep_Trfase_small"/>
</dbReference>
<dbReference type="GO" id="GO:0016829">
    <property type="term" value="F:lyase activity"/>
    <property type="evidence" value="ECO:0007669"/>
    <property type="project" value="UniProtKB-KW"/>
</dbReference>
<comment type="cofactor">
    <cofactor evidence="1">
        <name>pyridoxal 5'-phosphate</name>
        <dbReference type="ChEBI" id="CHEBI:597326"/>
    </cofactor>
</comment>
<dbReference type="KEGG" id="kme:H0A61_01366"/>
<dbReference type="InterPro" id="IPR004839">
    <property type="entry name" value="Aminotransferase_I/II_large"/>
</dbReference>
<keyword evidence="3" id="KW-0456">Lyase</keyword>
<dbReference type="AlphaFoldDB" id="A0A8A0RNB4"/>
<proteinExistence type="inferred from homology"/>
<feature type="domain" description="Aminotransferase class I/classII large" evidence="2">
    <location>
        <begin position="54"/>
        <end position="365"/>
    </location>
</feature>
<gene>
    <name evidence="3" type="primary">vioD</name>
    <name evidence="3" type="ORF">H0A61_01366</name>
</gene>
<dbReference type="SUPFAM" id="SSF53383">
    <property type="entry name" value="PLP-dependent transferases"/>
    <property type="match status" value="1"/>
</dbReference>
<dbReference type="GO" id="GO:0008483">
    <property type="term" value="F:transaminase activity"/>
    <property type="evidence" value="ECO:0007669"/>
    <property type="project" value="UniProtKB-KW"/>
</dbReference>
<sequence length="373" mass="42301">MEIKPFKVEQWMNTYEMEAVYNLAETCVDSMTLRELLSLSGEPEEFIREQLDKKLTYGHIKGSPELRENISGLYETLNPENILITQGGIGANFLLHYSIIKPGDRVIVVHPAYQQLYSVPESFGAEVSLLRLKPENNFLPDLEELKAMVNERTALICINNPNNPTGALMEEELLRDLAEIARSCGAYIHCDEVYRGLCHDENMSVPSIADIYEKGVSTGSMSKIFSLAGLRLGWIAGPEEVIEECFKHRDYTTISCGMLDDALACHALDNYRKIISRNLKIVRENAEILDKWVQGEPYIDYIKPRAGTIAFLRYHLPIPSEEFCLGLFKETGVFLVPGKCFDMDGWLRIGYACDSHTLREGLQKLSEYIKTLI</sequence>
<evidence type="ECO:0000313" key="4">
    <source>
        <dbReference type="Proteomes" id="UP000662904"/>
    </source>
</evidence>
<evidence type="ECO:0000313" key="3">
    <source>
        <dbReference type="EMBL" id="QSQ09009.1"/>
    </source>
</evidence>
<dbReference type="PANTHER" id="PTHR43510:SF1">
    <property type="entry name" value="AMINOTRANSFERASE FUNCTION, HYPOTHETICAL (EUROFUNG)"/>
    <property type="match status" value="1"/>
</dbReference>
<dbReference type="Pfam" id="PF00155">
    <property type="entry name" value="Aminotran_1_2"/>
    <property type="match status" value="1"/>
</dbReference>
<keyword evidence="4" id="KW-1185">Reference proteome</keyword>
<dbReference type="Gene3D" id="3.40.640.10">
    <property type="entry name" value="Type I PLP-dependent aspartate aminotransferase-like (Major domain)"/>
    <property type="match status" value="1"/>
</dbReference>
<reference evidence="3" key="1">
    <citation type="submission" date="2020-07" db="EMBL/GenBank/DDBJ databases">
        <title>Koleobacter methoxysyntrophicus gen. nov., sp. nov., a novel anaerobic bacterium isolated from deep subsurface oil field and proposal of Koleobacterales ord. nov. in the phylum Firmicutes.</title>
        <authorList>
            <person name="Sakamoto S."/>
            <person name="Tamaki H."/>
        </authorList>
    </citation>
    <scope>NUCLEOTIDE SEQUENCE</scope>
    <source>
        <strain evidence="3">NRmbB1</strain>
    </source>
</reference>
<evidence type="ECO:0000259" key="2">
    <source>
        <dbReference type="Pfam" id="PF00155"/>
    </source>
</evidence>
<protein>
    <recommendedName>
        <fullName evidence="1">Aminotransferase</fullName>
        <ecNumber evidence="1">2.6.1.-</ecNumber>
    </recommendedName>
</protein>
<dbReference type="NCBIfam" id="NF005593">
    <property type="entry name" value="PRK07324.1"/>
    <property type="match status" value="1"/>
</dbReference>
<accession>A0A8A0RNB4</accession>